<reference evidence="1" key="1">
    <citation type="submission" date="2023-04" db="EMBL/GenBank/DDBJ databases">
        <title>Ambrosiozyma monospora NBRC 10751.</title>
        <authorList>
            <person name="Ichikawa N."/>
            <person name="Sato H."/>
            <person name="Tonouchi N."/>
        </authorList>
    </citation>
    <scope>NUCLEOTIDE SEQUENCE</scope>
    <source>
        <strain evidence="1">NBRC 10751</strain>
    </source>
</reference>
<organism evidence="1 2">
    <name type="scientific">Ambrosiozyma monospora</name>
    <name type="common">Yeast</name>
    <name type="synonym">Endomycopsis monosporus</name>
    <dbReference type="NCBI Taxonomy" id="43982"/>
    <lineage>
        <taxon>Eukaryota</taxon>
        <taxon>Fungi</taxon>
        <taxon>Dikarya</taxon>
        <taxon>Ascomycota</taxon>
        <taxon>Saccharomycotina</taxon>
        <taxon>Pichiomycetes</taxon>
        <taxon>Pichiales</taxon>
        <taxon>Pichiaceae</taxon>
        <taxon>Ambrosiozyma</taxon>
    </lineage>
</organism>
<comment type="caution">
    <text evidence="1">The sequence shown here is derived from an EMBL/GenBank/DDBJ whole genome shotgun (WGS) entry which is preliminary data.</text>
</comment>
<evidence type="ECO:0000313" key="1">
    <source>
        <dbReference type="EMBL" id="GME92840.1"/>
    </source>
</evidence>
<gene>
    <name evidence="1" type="ORF">Amon02_000917700</name>
</gene>
<accession>A0ACB5TQ00</accession>
<protein>
    <submittedName>
        <fullName evidence="1">Unnamed protein product</fullName>
    </submittedName>
</protein>
<sequence>MTHTTTQPERISDDIDSVSLNLKDNLHEAGNTTDVNELHKPDFSLETIGRYCTTRFTELFPTKEAIAANRHLLNPLPGLRMIPGKQWLMIISAFWAWSWDAYDFFSVSLNAATLAKDFDKTVKDITWENGL</sequence>
<name>A0ACB5TQ00_AMBMO</name>
<keyword evidence="2" id="KW-1185">Reference proteome</keyword>
<dbReference type="Proteomes" id="UP001165064">
    <property type="component" value="Unassembled WGS sequence"/>
</dbReference>
<evidence type="ECO:0000313" key="2">
    <source>
        <dbReference type="Proteomes" id="UP001165064"/>
    </source>
</evidence>
<proteinExistence type="predicted"/>
<dbReference type="EMBL" id="BSXS01008536">
    <property type="protein sequence ID" value="GME92840.1"/>
    <property type="molecule type" value="Genomic_DNA"/>
</dbReference>